<organism evidence="1 2">
    <name type="scientific">Blyttiomyces helicus</name>
    <dbReference type="NCBI Taxonomy" id="388810"/>
    <lineage>
        <taxon>Eukaryota</taxon>
        <taxon>Fungi</taxon>
        <taxon>Fungi incertae sedis</taxon>
        <taxon>Chytridiomycota</taxon>
        <taxon>Chytridiomycota incertae sedis</taxon>
        <taxon>Chytridiomycetes</taxon>
        <taxon>Chytridiomycetes incertae sedis</taxon>
        <taxon>Blyttiomyces</taxon>
    </lineage>
</organism>
<evidence type="ECO:0000313" key="2">
    <source>
        <dbReference type="Proteomes" id="UP000269721"/>
    </source>
</evidence>
<gene>
    <name evidence="1" type="ORF">BDK51DRAFT_27937</name>
</gene>
<evidence type="ECO:0000313" key="1">
    <source>
        <dbReference type="EMBL" id="RKO93277.1"/>
    </source>
</evidence>
<keyword evidence="2" id="KW-1185">Reference proteome</keyword>
<reference evidence="2" key="1">
    <citation type="journal article" date="2018" name="Nat. Microbiol.">
        <title>Leveraging single-cell genomics to expand the fungal tree of life.</title>
        <authorList>
            <person name="Ahrendt S.R."/>
            <person name="Quandt C.A."/>
            <person name="Ciobanu D."/>
            <person name="Clum A."/>
            <person name="Salamov A."/>
            <person name="Andreopoulos B."/>
            <person name="Cheng J.F."/>
            <person name="Woyke T."/>
            <person name="Pelin A."/>
            <person name="Henrissat B."/>
            <person name="Reynolds N.K."/>
            <person name="Benny G.L."/>
            <person name="Smith M.E."/>
            <person name="James T.Y."/>
            <person name="Grigoriev I.V."/>
        </authorList>
    </citation>
    <scope>NUCLEOTIDE SEQUENCE [LARGE SCALE GENOMIC DNA]</scope>
</reference>
<dbReference type="Proteomes" id="UP000269721">
    <property type="component" value="Unassembled WGS sequence"/>
</dbReference>
<dbReference type="EMBL" id="KZ994304">
    <property type="protein sequence ID" value="RKO93277.1"/>
    <property type="molecule type" value="Genomic_DNA"/>
</dbReference>
<proteinExistence type="predicted"/>
<accession>A0A4V1ISE5</accession>
<name>A0A4V1ISE5_9FUNG</name>
<dbReference type="AlphaFoldDB" id="A0A4V1ISE5"/>
<sequence length="169" mass="18530">MYPQECCWEAAGADNHDMVQSEIPPAAFQQSLSTKTTTQARRSAEVASIQKSSTSKATHGCRSSGTKLNHFHQYEDPLLGLDPIPSDSCNGSARWCHRACSNGQVYSYLIFYSLQPNTSSQKNRSILAGDTRRLGSPLLSGPYGRIMGEFSGDSQTMRFRLSPGEMAKT</sequence>
<protein>
    <submittedName>
        <fullName evidence="1">Uncharacterized protein</fullName>
    </submittedName>
</protein>